<reference evidence="5 6" key="1">
    <citation type="journal article" date="2016" name="Nat. Commun.">
        <title>Thousands of microbial genomes shed light on interconnected biogeochemical processes in an aquifer system.</title>
        <authorList>
            <person name="Anantharaman K."/>
            <person name="Brown C.T."/>
            <person name="Hug L.A."/>
            <person name="Sharon I."/>
            <person name="Castelle C.J."/>
            <person name="Probst A.J."/>
            <person name="Thomas B.C."/>
            <person name="Singh A."/>
            <person name="Wilkins M.J."/>
            <person name="Karaoz U."/>
            <person name="Brodie E.L."/>
            <person name="Williams K.H."/>
            <person name="Hubbard S.S."/>
            <person name="Banfield J.F."/>
        </authorList>
    </citation>
    <scope>NUCLEOTIDE SEQUENCE [LARGE SCALE GENOMIC DNA]</scope>
</reference>
<dbReference type="Proteomes" id="UP000176974">
    <property type="component" value="Unassembled WGS sequence"/>
</dbReference>
<sequence length="155" mass="17853">MPENNYYKNLPKKRIAAGALFFNENNELLIVKPTYKNHWSIPGGVVEKDESPRDGCIREVKEEIGLDIDIKKFLCADYIYISSEEREGIIFVFYGGVLTPFQIENIKLSKEEISECKFLKTEEALPLLSKIAERRIAKSLEVLKNDTPVYSENFN</sequence>
<dbReference type="GO" id="GO:0016787">
    <property type="term" value="F:hydrolase activity"/>
    <property type="evidence" value="ECO:0007669"/>
    <property type="project" value="UniProtKB-KW"/>
</dbReference>
<dbReference type="InterPro" id="IPR020084">
    <property type="entry name" value="NUDIX_hydrolase_CS"/>
</dbReference>
<dbReference type="AlphaFoldDB" id="A0A1G2FCI5"/>
<dbReference type="InterPro" id="IPR020476">
    <property type="entry name" value="Nudix_hydrolase"/>
</dbReference>
<comment type="caution">
    <text evidence="5">The sequence shown here is derived from an EMBL/GenBank/DDBJ whole genome shotgun (WGS) entry which is preliminary data.</text>
</comment>
<dbReference type="CDD" id="cd18876">
    <property type="entry name" value="NUDIX_Hydrolase"/>
    <property type="match status" value="1"/>
</dbReference>
<dbReference type="PROSITE" id="PS00893">
    <property type="entry name" value="NUDIX_BOX"/>
    <property type="match status" value="1"/>
</dbReference>
<dbReference type="SUPFAM" id="SSF55811">
    <property type="entry name" value="Nudix"/>
    <property type="match status" value="1"/>
</dbReference>
<dbReference type="InterPro" id="IPR000086">
    <property type="entry name" value="NUDIX_hydrolase_dom"/>
</dbReference>
<dbReference type="PRINTS" id="PR00502">
    <property type="entry name" value="NUDIXFAMILY"/>
</dbReference>
<dbReference type="Gene3D" id="3.90.79.10">
    <property type="entry name" value="Nucleoside Triphosphate Pyrophosphohydrolase"/>
    <property type="match status" value="1"/>
</dbReference>
<evidence type="ECO:0000256" key="1">
    <source>
        <dbReference type="ARBA" id="ARBA00001946"/>
    </source>
</evidence>
<comment type="cofactor">
    <cofactor evidence="1">
        <name>Mg(2+)</name>
        <dbReference type="ChEBI" id="CHEBI:18420"/>
    </cofactor>
</comment>
<proteinExistence type="inferred from homology"/>
<protein>
    <recommendedName>
        <fullName evidence="4">Nudix hydrolase domain-containing protein</fullName>
    </recommendedName>
</protein>
<comment type="similarity">
    <text evidence="3">Belongs to the Nudix hydrolase family.</text>
</comment>
<dbReference type="PROSITE" id="PS51462">
    <property type="entry name" value="NUDIX"/>
    <property type="match status" value="1"/>
</dbReference>
<feature type="domain" description="Nudix hydrolase" evidence="4">
    <location>
        <begin position="12"/>
        <end position="144"/>
    </location>
</feature>
<dbReference type="EMBL" id="MHMY01000010">
    <property type="protein sequence ID" value="OGZ35492.1"/>
    <property type="molecule type" value="Genomic_DNA"/>
</dbReference>
<evidence type="ECO:0000313" key="5">
    <source>
        <dbReference type="EMBL" id="OGZ35492.1"/>
    </source>
</evidence>
<evidence type="ECO:0000256" key="2">
    <source>
        <dbReference type="ARBA" id="ARBA00022801"/>
    </source>
</evidence>
<evidence type="ECO:0000259" key="4">
    <source>
        <dbReference type="PROSITE" id="PS51462"/>
    </source>
</evidence>
<evidence type="ECO:0000313" key="6">
    <source>
        <dbReference type="Proteomes" id="UP000176974"/>
    </source>
</evidence>
<evidence type="ECO:0000256" key="3">
    <source>
        <dbReference type="RuleBase" id="RU003476"/>
    </source>
</evidence>
<accession>A0A1G2FCI5</accession>
<organism evidence="5 6">
    <name type="scientific">Candidatus Portnoybacteria bacterium RIFCSPHIGHO2_01_FULL_40_12b</name>
    <dbReference type="NCBI Taxonomy" id="1801994"/>
    <lineage>
        <taxon>Bacteria</taxon>
        <taxon>Candidatus Portnoyibacteriota</taxon>
    </lineage>
</organism>
<dbReference type="PANTHER" id="PTHR43046:SF14">
    <property type="entry name" value="MUTT_NUDIX FAMILY PROTEIN"/>
    <property type="match status" value="1"/>
</dbReference>
<dbReference type="PANTHER" id="PTHR43046">
    <property type="entry name" value="GDP-MANNOSE MANNOSYL HYDROLASE"/>
    <property type="match status" value="1"/>
</dbReference>
<gene>
    <name evidence="5" type="ORF">A2815_00595</name>
</gene>
<name>A0A1G2FCI5_9BACT</name>
<dbReference type="InterPro" id="IPR015797">
    <property type="entry name" value="NUDIX_hydrolase-like_dom_sf"/>
</dbReference>
<dbReference type="Pfam" id="PF00293">
    <property type="entry name" value="NUDIX"/>
    <property type="match status" value="1"/>
</dbReference>
<keyword evidence="2 3" id="KW-0378">Hydrolase</keyword>